<dbReference type="Gene3D" id="2.10.270.10">
    <property type="entry name" value="Cholin Binding"/>
    <property type="match status" value="2"/>
</dbReference>
<protein>
    <submittedName>
        <fullName evidence="5">GH25 family lysozyme</fullName>
    </submittedName>
</protein>
<keyword evidence="4" id="KW-0732">Signal</keyword>
<evidence type="ECO:0000256" key="1">
    <source>
        <dbReference type="ARBA" id="ARBA00010646"/>
    </source>
</evidence>
<proteinExistence type="inferred from homology"/>
<feature type="signal peptide" evidence="4">
    <location>
        <begin position="1"/>
        <end position="39"/>
    </location>
</feature>
<dbReference type="Pfam" id="PF19127">
    <property type="entry name" value="Choline_bind_3"/>
    <property type="match status" value="1"/>
</dbReference>
<dbReference type="InterPro" id="IPR002053">
    <property type="entry name" value="Glyco_hydro_25"/>
</dbReference>
<feature type="chain" id="PRO_5045806106" evidence="4">
    <location>
        <begin position="40"/>
        <end position="586"/>
    </location>
</feature>
<dbReference type="EMBL" id="JBANBB010000002">
    <property type="protein sequence ID" value="MEK0307112.1"/>
    <property type="molecule type" value="Genomic_DNA"/>
</dbReference>
<dbReference type="InterPro" id="IPR017853">
    <property type="entry name" value="GH"/>
</dbReference>
<evidence type="ECO:0000256" key="2">
    <source>
        <dbReference type="ARBA" id="ARBA00022737"/>
    </source>
</evidence>
<accession>A0ABU8ZRC6</accession>
<keyword evidence="6" id="KW-1185">Reference proteome</keyword>
<dbReference type="PANTHER" id="PTHR34135">
    <property type="entry name" value="LYSOZYME"/>
    <property type="match status" value="1"/>
</dbReference>
<reference evidence="5 6" key="1">
    <citation type="submission" date="2024-02" db="EMBL/GenBank/DDBJ databases">
        <title>Bifidobacterium honeyensis sp. nov., isolated from the comb honey.</title>
        <authorList>
            <person name="Liu W."/>
            <person name="Li Y."/>
        </authorList>
    </citation>
    <scope>NUCLEOTIDE SEQUENCE [LARGE SCALE GENOMIC DNA]</scope>
    <source>
        <strain evidence="5 6">IMAU50988</strain>
    </source>
</reference>
<dbReference type="SUPFAM" id="SSF51445">
    <property type="entry name" value="(Trans)glycosidases"/>
    <property type="match status" value="1"/>
</dbReference>
<dbReference type="Pfam" id="PF01183">
    <property type="entry name" value="Glyco_hydro_25"/>
    <property type="match status" value="1"/>
</dbReference>
<name>A0ABU8ZRC6_9BIFI</name>
<dbReference type="PROSITE" id="PS51904">
    <property type="entry name" value="GLYCOSYL_HYDROL_F25_2"/>
    <property type="match status" value="1"/>
</dbReference>
<comment type="caution">
    <text evidence="5">The sequence shown here is derived from an EMBL/GenBank/DDBJ whole genome shotgun (WGS) entry which is preliminary data.</text>
</comment>
<dbReference type="Proteomes" id="UP001373159">
    <property type="component" value="Unassembled WGS sequence"/>
</dbReference>
<gene>
    <name evidence="5" type="ORF">V8P97_06525</name>
</gene>
<feature type="region of interest" description="Disordered" evidence="3">
    <location>
        <begin position="107"/>
        <end position="149"/>
    </location>
</feature>
<organism evidence="5 6">
    <name type="scientific">Bifidobacterium favimelis</name>
    <dbReference type="NCBI Taxonomy" id="3122979"/>
    <lineage>
        <taxon>Bacteria</taxon>
        <taxon>Bacillati</taxon>
        <taxon>Actinomycetota</taxon>
        <taxon>Actinomycetes</taxon>
        <taxon>Bifidobacteriales</taxon>
        <taxon>Bifidobacteriaceae</taxon>
        <taxon>Bifidobacterium</taxon>
    </lineage>
</organism>
<dbReference type="InterPro" id="IPR018337">
    <property type="entry name" value="Cell_wall/Cho-bd_repeat"/>
</dbReference>
<dbReference type="Gene3D" id="2.10.270.20">
    <property type="match status" value="1"/>
</dbReference>
<evidence type="ECO:0000256" key="4">
    <source>
        <dbReference type="SAM" id="SignalP"/>
    </source>
</evidence>
<dbReference type="SUPFAM" id="SSF69360">
    <property type="entry name" value="Cell wall binding repeat"/>
    <property type="match status" value="1"/>
</dbReference>
<comment type="similarity">
    <text evidence="1">Belongs to the glycosyl hydrolase 25 family.</text>
</comment>
<sequence>MTRNHTRGRNQVAGRAIAMTCALAMGASLLVALPRQAWARADGDQPLASRETMPGNPAVGLPRHIAPTIADDDQLVADGYAADGDGNLIDIKTGQTVSDPALVGTATSQPDPLAKSRGRSFTPVSAGEVRRAMSGRQGGPGLTRGLPGNQQGAHWGTYKGFKAFFQGGKYNDTVFAVQARMVIDVSEWQGVVDWGKVKEAGVEGAIIRLGFAWGNRLDLQAKRNIKECRRLGIPFGIYWYSYARNGRDAQKEADEAVSQLSRNGLGPAQLAYPFFYDLEPFQWAGNRHPSKPSEYETIVRTFFSGMQAAGYRDLSVYSYPDYLGSNLKSRYIHDRTRWVASYGPTPLFDFRDNYRGWQYTSTGVIPGISGKDGDDTQVDLSAFGNARPTNVEILDPSGKWMWMDGDGNPAHGFIVLPDGRRVYYAADGGMVHGEALIGGYWYFFDRVDGHMARDEDVFLREGRKWVHYDPSGHMVYGERCLRGGWYWFDPVTGAMSHDWQWVPSNGGKWVHYDRVTGRMQYGEQCIRGYWYLLERVTGARATGWRHLDSNGGKTVYYDRQGRMLKGRHVIDGRTYEFDLITGALKS</sequence>
<dbReference type="PANTHER" id="PTHR34135:SF2">
    <property type="entry name" value="LYSOZYME"/>
    <property type="match status" value="1"/>
</dbReference>
<dbReference type="Gene3D" id="3.20.20.80">
    <property type="entry name" value="Glycosidases"/>
    <property type="match status" value="1"/>
</dbReference>
<dbReference type="CDD" id="cd06414">
    <property type="entry name" value="GH25_LytC-like"/>
    <property type="match status" value="1"/>
</dbReference>
<evidence type="ECO:0000256" key="3">
    <source>
        <dbReference type="SAM" id="MobiDB-lite"/>
    </source>
</evidence>
<dbReference type="RefSeq" id="WP_340469826.1">
    <property type="nucleotide sequence ID" value="NZ_JBANBB010000002.1"/>
</dbReference>
<keyword evidence="2" id="KW-0677">Repeat</keyword>
<evidence type="ECO:0000313" key="6">
    <source>
        <dbReference type="Proteomes" id="UP001373159"/>
    </source>
</evidence>
<evidence type="ECO:0000313" key="5">
    <source>
        <dbReference type="EMBL" id="MEK0307112.1"/>
    </source>
</evidence>